<dbReference type="Gene3D" id="1.10.510.10">
    <property type="entry name" value="Transferase(Phosphotransferase) domain 1"/>
    <property type="match status" value="1"/>
</dbReference>
<dbReference type="Proteomes" id="UP000614601">
    <property type="component" value="Unassembled WGS sequence"/>
</dbReference>
<feature type="region of interest" description="Disordered" evidence="16">
    <location>
        <begin position="1101"/>
        <end position="1149"/>
    </location>
</feature>
<dbReference type="Pfam" id="PF13281">
    <property type="entry name" value="MAP3K_TRAF_bd"/>
    <property type="match status" value="1"/>
</dbReference>
<dbReference type="InterPro" id="IPR017441">
    <property type="entry name" value="Protein_kinase_ATP_BS"/>
</dbReference>
<dbReference type="InterPro" id="IPR011990">
    <property type="entry name" value="TPR-like_helical_dom_sf"/>
</dbReference>
<feature type="compositionally biased region" description="Polar residues" evidence="16">
    <location>
        <begin position="1137"/>
        <end position="1149"/>
    </location>
</feature>
<dbReference type="Pfam" id="PF19039">
    <property type="entry name" value="ASK_PH"/>
    <property type="match status" value="1"/>
</dbReference>
<dbReference type="SUPFAM" id="SSF47769">
    <property type="entry name" value="SAM/Pointed domain"/>
    <property type="match status" value="1"/>
</dbReference>
<comment type="cofactor">
    <cofactor evidence="1">
        <name>Mg(2+)</name>
        <dbReference type="ChEBI" id="CHEBI:18420"/>
    </cofactor>
</comment>
<dbReference type="PANTHER" id="PTHR11584">
    <property type="entry name" value="SERINE/THREONINE PROTEIN KINASE"/>
    <property type="match status" value="1"/>
</dbReference>
<dbReference type="EMBL" id="CAJFCW020000001">
    <property type="protein sequence ID" value="CAG9077947.1"/>
    <property type="molecule type" value="Genomic_DNA"/>
</dbReference>
<evidence type="ECO:0000256" key="10">
    <source>
        <dbReference type="ARBA" id="ARBA00022842"/>
    </source>
</evidence>
<dbReference type="InterPro" id="IPR025136">
    <property type="entry name" value="MAP3K_TRAF-bd"/>
</dbReference>
<dbReference type="Pfam" id="PF00069">
    <property type="entry name" value="Pkinase"/>
    <property type="match status" value="1"/>
</dbReference>
<dbReference type="OrthoDB" id="275301at2759"/>
<keyword evidence="8" id="KW-0418">Kinase</keyword>
<dbReference type="GO" id="GO:0046872">
    <property type="term" value="F:metal ion binding"/>
    <property type="evidence" value="ECO:0007669"/>
    <property type="project" value="UniProtKB-KW"/>
</dbReference>
<comment type="caution">
    <text evidence="18">The sequence shown here is derived from an EMBL/GenBank/DDBJ whole genome shotgun (WGS) entry which is preliminary data.</text>
</comment>
<proteinExistence type="inferred from homology"/>
<protein>
    <recommendedName>
        <fullName evidence="3">mitogen-activated protein kinase kinase kinase</fullName>
        <ecNumber evidence="3">2.7.11.25</ecNumber>
    </recommendedName>
</protein>
<dbReference type="SUPFAM" id="SSF56112">
    <property type="entry name" value="Protein kinase-like (PK-like)"/>
    <property type="match status" value="1"/>
</dbReference>
<evidence type="ECO:0000256" key="13">
    <source>
        <dbReference type="ARBA" id="ARBA00048329"/>
    </source>
</evidence>
<dbReference type="InterPro" id="IPR011009">
    <property type="entry name" value="Kinase-like_dom_sf"/>
</dbReference>
<evidence type="ECO:0000256" key="8">
    <source>
        <dbReference type="ARBA" id="ARBA00022777"/>
    </source>
</evidence>
<reference evidence="18" key="1">
    <citation type="submission" date="2020-09" db="EMBL/GenBank/DDBJ databases">
        <authorList>
            <person name="Kikuchi T."/>
        </authorList>
    </citation>
    <scope>NUCLEOTIDE SEQUENCE</scope>
    <source>
        <strain evidence="18">SH1</strain>
    </source>
</reference>
<keyword evidence="5" id="KW-0808">Transferase</keyword>
<evidence type="ECO:0000256" key="11">
    <source>
        <dbReference type="ARBA" id="ARBA00023054"/>
    </source>
</evidence>
<evidence type="ECO:0000256" key="4">
    <source>
        <dbReference type="ARBA" id="ARBA00022527"/>
    </source>
</evidence>
<feature type="coiled-coil region" evidence="15">
    <location>
        <begin position="1379"/>
        <end position="1406"/>
    </location>
</feature>
<keyword evidence="7 14" id="KW-0547">Nucleotide-binding</keyword>
<evidence type="ECO:0000256" key="1">
    <source>
        <dbReference type="ARBA" id="ARBA00001946"/>
    </source>
</evidence>
<evidence type="ECO:0000256" key="7">
    <source>
        <dbReference type="ARBA" id="ARBA00022741"/>
    </source>
</evidence>
<feature type="region of interest" description="Disordered" evidence="16">
    <location>
        <begin position="1054"/>
        <end position="1076"/>
    </location>
</feature>
<evidence type="ECO:0000256" key="5">
    <source>
        <dbReference type="ARBA" id="ARBA00022679"/>
    </source>
</evidence>
<dbReference type="SMART" id="SM00220">
    <property type="entry name" value="S_TKc"/>
    <property type="match status" value="1"/>
</dbReference>
<dbReference type="EC" id="2.7.11.25" evidence="3"/>
<dbReference type="InterPro" id="IPR046872">
    <property type="entry name" value="DRHyd-ASK"/>
</dbReference>
<gene>
    <name evidence="18" type="ORF">BOKJ2_LOCUS222</name>
</gene>
<dbReference type="GO" id="GO:0005524">
    <property type="term" value="F:ATP binding"/>
    <property type="evidence" value="ECO:0007669"/>
    <property type="project" value="UniProtKB-UniRule"/>
</dbReference>
<dbReference type="InterPro" id="IPR000719">
    <property type="entry name" value="Prot_kinase_dom"/>
</dbReference>
<dbReference type="InterPro" id="IPR008271">
    <property type="entry name" value="Ser/Thr_kinase_AS"/>
</dbReference>
<feature type="domain" description="Protein kinase" evidence="17">
    <location>
        <begin position="622"/>
        <end position="884"/>
    </location>
</feature>
<accession>A0A811JQV5</accession>
<evidence type="ECO:0000256" key="14">
    <source>
        <dbReference type="PROSITE-ProRule" id="PRU10141"/>
    </source>
</evidence>
<organism evidence="18 19">
    <name type="scientific">Bursaphelenchus okinawaensis</name>
    <dbReference type="NCBI Taxonomy" id="465554"/>
    <lineage>
        <taxon>Eukaryota</taxon>
        <taxon>Metazoa</taxon>
        <taxon>Ecdysozoa</taxon>
        <taxon>Nematoda</taxon>
        <taxon>Chromadorea</taxon>
        <taxon>Rhabditida</taxon>
        <taxon>Tylenchina</taxon>
        <taxon>Tylenchomorpha</taxon>
        <taxon>Aphelenchoidea</taxon>
        <taxon>Aphelenchoididae</taxon>
        <taxon>Bursaphelenchus</taxon>
    </lineage>
</organism>
<dbReference type="PROSITE" id="PS50011">
    <property type="entry name" value="PROTEIN_KINASE_DOM"/>
    <property type="match status" value="1"/>
</dbReference>
<feature type="compositionally biased region" description="Polar residues" evidence="16">
    <location>
        <begin position="1101"/>
        <end position="1126"/>
    </location>
</feature>
<dbReference type="Gene3D" id="1.25.40.10">
    <property type="entry name" value="Tetratricopeptide repeat domain"/>
    <property type="match status" value="1"/>
</dbReference>
<comment type="catalytic activity">
    <reaction evidence="13">
        <text>L-seryl-[protein] + ATP = O-phospho-L-seryl-[protein] + ADP + H(+)</text>
        <dbReference type="Rhea" id="RHEA:17989"/>
        <dbReference type="Rhea" id="RHEA-COMP:9863"/>
        <dbReference type="Rhea" id="RHEA-COMP:11604"/>
        <dbReference type="ChEBI" id="CHEBI:15378"/>
        <dbReference type="ChEBI" id="CHEBI:29999"/>
        <dbReference type="ChEBI" id="CHEBI:30616"/>
        <dbReference type="ChEBI" id="CHEBI:83421"/>
        <dbReference type="ChEBI" id="CHEBI:456216"/>
        <dbReference type="EC" id="2.7.11.25"/>
    </reaction>
</comment>
<dbReference type="Pfam" id="PF20302">
    <property type="entry name" value="HisK-N-like"/>
    <property type="match status" value="1"/>
</dbReference>
<dbReference type="InterPro" id="IPR013761">
    <property type="entry name" value="SAM/pointed_sf"/>
</dbReference>
<evidence type="ECO:0000256" key="6">
    <source>
        <dbReference type="ARBA" id="ARBA00022723"/>
    </source>
</evidence>
<dbReference type="InterPro" id="IPR046873">
    <property type="entry name" value="HisK-N-like"/>
</dbReference>
<keyword evidence="10" id="KW-0460">Magnesium</keyword>
<keyword evidence="11 15" id="KW-0175">Coiled coil</keyword>
<dbReference type="Pfam" id="PF20309">
    <property type="entry name" value="DRHyd-ASK"/>
    <property type="match status" value="1"/>
</dbReference>
<dbReference type="Proteomes" id="UP000783686">
    <property type="component" value="Unassembled WGS sequence"/>
</dbReference>
<dbReference type="Gene3D" id="3.30.200.20">
    <property type="entry name" value="Phosphorylase Kinase, domain 1"/>
    <property type="match status" value="1"/>
</dbReference>
<dbReference type="PROSITE" id="PS00108">
    <property type="entry name" value="PROTEIN_KINASE_ST"/>
    <property type="match status" value="1"/>
</dbReference>
<dbReference type="Gene3D" id="1.10.150.50">
    <property type="entry name" value="Transcription Factor, Ets-1"/>
    <property type="match status" value="1"/>
</dbReference>
<evidence type="ECO:0000259" key="17">
    <source>
        <dbReference type="PROSITE" id="PS50011"/>
    </source>
</evidence>
<evidence type="ECO:0000256" key="15">
    <source>
        <dbReference type="SAM" id="Coils"/>
    </source>
</evidence>
<comment type="catalytic activity">
    <reaction evidence="12">
        <text>L-threonyl-[protein] + ATP = O-phospho-L-threonyl-[protein] + ADP + H(+)</text>
        <dbReference type="Rhea" id="RHEA:46608"/>
        <dbReference type="Rhea" id="RHEA-COMP:11060"/>
        <dbReference type="Rhea" id="RHEA-COMP:11605"/>
        <dbReference type="ChEBI" id="CHEBI:15378"/>
        <dbReference type="ChEBI" id="CHEBI:30013"/>
        <dbReference type="ChEBI" id="CHEBI:30616"/>
        <dbReference type="ChEBI" id="CHEBI:61977"/>
        <dbReference type="ChEBI" id="CHEBI:456216"/>
        <dbReference type="EC" id="2.7.11.25"/>
    </reaction>
</comment>
<evidence type="ECO:0000256" key="12">
    <source>
        <dbReference type="ARBA" id="ARBA00047559"/>
    </source>
</evidence>
<dbReference type="PANTHER" id="PTHR11584:SF394">
    <property type="entry name" value="APOPTOTIC SIGNAL-REGULATING KINASE 1, ISOFORM C"/>
    <property type="match status" value="1"/>
</dbReference>
<evidence type="ECO:0000256" key="2">
    <source>
        <dbReference type="ARBA" id="ARBA00006529"/>
    </source>
</evidence>
<dbReference type="PROSITE" id="PS00107">
    <property type="entry name" value="PROTEIN_KINASE_ATP"/>
    <property type="match status" value="1"/>
</dbReference>
<keyword evidence="19" id="KW-1185">Reference proteome</keyword>
<dbReference type="InterPro" id="IPR043969">
    <property type="entry name" value="MAP3K_PH"/>
</dbReference>
<name>A0A811JQV5_9BILA</name>
<feature type="binding site" evidence="14">
    <location>
        <position position="651"/>
    </location>
    <ligand>
        <name>ATP</name>
        <dbReference type="ChEBI" id="CHEBI:30616"/>
    </ligand>
</feature>
<dbReference type="EMBL" id="CAJFDH010000001">
    <property type="protein sequence ID" value="CAD5205538.1"/>
    <property type="molecule type" value="Genomic_DNA"/>
</dbReference>
<comment type="similarity">
    <text evidence="2">Belongs to the protein kinase superfamily. STE Ser/Thr protein kinase family. MAP kinase kinase kinase subfamily.</text>
</comment>
<evidence type="ECO:0000313" key="18">
    <source>
        <dbReference type="EMBL" id="CAD5205538.1"/>
    </source>
</evidence>
<evidence type="ECO:0000313" key="19">
    <source>
        <dbReference type="Proteomes" id="UP000614601"/>
    </source>
</evidence>
<sequence length="1532" mass="174327">MEKPPAEPSAASTSTAQRAAGFHNVERQYQQTRKLQIVLVMDRKMPKYMKQRDQACADVEKVAKSLKCNLQVIEFDPLDFGETKALDTFYNADVALVDFTMTGQISSLCYHVGVRESMGQMYNIIIMYMYDETMNQRVDPLKSTLNNFQLLTYFQCQDGTLLCSDKATSGLRDFDPRSDRYQSMKSRGFQTFAEAVKTALTNVQIEANAHAKEKFLSDLRKVREMEDPNEANQFLERMRSRLDNPDVLNLDTVCQMLLSYRDTQNYDAMINLIEDLEKVNQNQIVHAQPVWFLYAFALNRRNQPGDRDKCIENVLQIMEKYKENVSPDVICLAGRVYKDRFISSNYEDKEALEKAIEWYRKAFNVSPLEYSGINLTTMLRARGEQFEHNVEMQRVAVVLNSLLGRKGALANMSEYWDVATFFEVSVLAEDYNKACQAAEKMAMLKPPTWFLKSTMENIKLISRCAASCSPIEKEKQTFVFWTEFFMEAIEGFSDTNSRFPVLIQEVNKQYTPSYMTINEHDVILTHVLEHSQAKSPPPGIHRWGFKWSQIKAFSASKRDDRSMYMYVYENSDDFNITFPSSAHCNGALSKMSEAEDGCGGKVLNDCEAHTLIDFEYEVDNKTGERVILGRGTYGVVYAARDVTTQRSIVVKEVEVKNAEEVQPLMEEIKLHSTLSHENIVQYLGSKVEKRDFRNDVFLIFMEQVPGGSLSSLLRDKWGPLDAEQTLAIYASQILQGVKYLHDQKIVHRDIKGENVLVNTYSGLCKISDFGTCKRLAGLNPCTETFKGTLQYMAPEVIDHGQRGYGAPADVWSFGCTMIEMATGKPPFVELGLPQAAMFKVGMYKTHPPIPTSLSESCTKFIKRCFEPDPNKRATAAELLLDTFLLQYIPNTQRNTSTKKRVDVARTFPNKFHRSASHMSGMIYNPMNSLNPRKETQQSHSECNVPNILEIPKDTLKPHNLEVVHSKKNRSESESHIFEHANEQFLATSVTNNAFEGGKTFTTAAKLPSQNKIERQNLRLKIERPQMQNNEIYAAAPVQNDPHNYFTRYSLQVQNPLQPPSEHEEAKPNVPSSASPSFGMVQKPAFFESTASVSLPPTNYSNSPQFMQLPSGSGFQGKMGQNSLVSQPPSPHAHHTPLTASPSLSDTSPFLQLPQTAASIQEENSLVNRFFNLQKDHERRLTLASMMGDNEDEILIKWMEHITAEVRDDEPLRITKEILRHILNAIRLYFVPTDTENLQAALAHLQKTHDEFQDPEFEKQLTDALCVFPHAVQPLLKNQGVKPHWMFTLDDLIRSAVQQALNCLKPEVTQTYWTGGSIPSVGNMQQPYSVQHAHALSQQTTLQRTQPTFSSTVNTPTTEMAEQQRFVDVSQQHRLYTEHIARLLEDLVQVERNYRDLLEQSLNEKRRSVERMVLQSDVDSGVDGRSPLEMRNEADLYAGTHQVAVEDGVDSDSELTVWLTELGCDEESIQSLIRQQYTKADLIDFVSREELLQAGVPGGTSCRIWRAILRHRLESSSKSDGEQVSRKYARYRT</sequence>
<evidence type="ECO:0000256" key="3">
    <source>
        <dbReference type="ARBA" id="ARBA00012406"/>
    </source>
</evidence>
<dbReference type="GO" id="GO:0004709">
    <property type="term" value="F:MAP kinase kinase kinase activity"/>
    <property type="evidence" value="ECO:0007669"/>
    <property type="project" value="UniProtKB-EC"/>
</dbReference>
<keyword evidence="4" id="KW-0723">Serine/threonine-protein kinase</keyword>
<evidence type="ECO:0000256" key="16">
    <source>
        <dbReference type="SAM" id="MobiDB-lite"/>
    </source>
</evidence>
<evidence type="ECO:0000256" key="9">
    <source>
        <dbReference type="ARBA" id="ARBA00022840"/>
    </source>
</evidence>
<keyword evidence="6" id="KW-0479">Metal-binding</keyword>
<keyword evidence="9 14" id="KW-0067">ATP-binding</keyword>